<evidence type="ECO:0000313" key="2">
    <source>
        <dbReference type="Proteomes" id="UP000023152"/>
    </source>
</evidence>
<feature type="non-terminal residue" evidence="1">
    <location>
        <position position="1"/>
    </location>
</feature>
<dbReference type="EMBL" id="ASPP01024657">
    <property type="protein sequence ID" value="ETO08824.1"/>
    <property type="molecule type" value="Genomic_DNA"/>
</dbReference>
<gene>
    <name evidence="1" type="ORF">RFI_28563</name>
</gene>
<protein>
    <submittedName>
        <fullName evidence="1">Uncharacterized protein</fullName>
    </submittedName>
</protein>
<dbReference type="SUPFAM" id="SSF50978">
    <property type="entry name" value="WD40 repeat-like"/>
    <property type="match status" value="1"/>
</dbReference>
<name>X6M4H1_RETFI</name>
<dbReference type="AlphaFoldDB" id="X6M4H1"/>
<proteinExistence type="predicted"/>
<sequence>IRFWDIRSNKNELYMIKGNEKKDNGISCLKFIVLKKKDNTKNVSYDLNLCYGSDKGPIRIWRIHKYNKWKLIQISNRLQDISSIVFFHCRSLFFKNCLFAIQTSKTSKYSITLFQMIFCSFPK</sequence>
<keyword evidence="2" id="KW-1185">Reference proteome</keyword>
<dbReference type="InterPro" id="IPR036322">
    <property type="entry name" value="WD40_repeat_dom_sf"/>
</dbReference>
<comment type="caution">
    <text evidence="1">The sequence shown here is derived from an EMBL/GenBank/DDBJ whole genome shotgun (WGS) entry which is preliminary data.</text>
</comment>
<organism evidence="1 2">
    <name type="scientific">Reticulomyxa filosa</name>
    <dbReference type="NCBI Taxonomy" id="46433"/>
    <lineage>
        <taxon>Eukaryota</taxon>
        <taxon>Sar</taxon>
        <taxon>Rhizaria</taxon>
        <taxon>Retaria</taxon>
        <taxon>Foraminifera</taxon>
        <taxon>Monothalamids</taxon>
        <taxon>Reticulomyxidae</taxon>
        <taxon>Reticulomyxa</taxon>
    </lineage>
</organism>
<evidence type="ECO:0000313" key="1">
    <source>
        <dbReference type="EMBL" id="ETO08824.1"/>
    </source>
</evidence>
<accession>X6M4H1</accession>
<dbReference type="Proteomes" id="UP000023152">
    <property type="component" value="Unassembled WGS sequence"/>
</dbReference>
<reference evidence="1 2" key="1">
    <citation type="journal article" date="2013" name="Curr. Biol.">
        <title>The Genome of the Foraminiferan Reticulomyxa filosa.</title>
        <authorList>
            <person name="Glockner G."/>
            <person name="Hulsmann N."/>
            <person name="Schleicher M."/>
            <person name="Noegel A.A."/>
            <person name="Eichinger L."/>
            <person name="Gallinger C."/>
            <person name="Pawlowski J."/>
            <person name="Sierra R."/>
            <person name="Euteneuer U."/>
            <person name="Pillet L."/>
            <person name="Moustafa A."/>
            <person name="Platzer M."/>
            <person name="Groth M."/>
            <person name="Szafranski K."/>
            <person name="Schliwa M."/>
        </authorList>
    </citation>
    <scope>NUCLEOTIDE SEQUENCE [LARGE SCALE GENOMIC DNA]</scope>
</reference>